<dbReference type="PANTHER" id="PTHR38599:SF1">
    <property type="entry name" value="CUPIN DOMAIN PROTEIN (AFU_ORTHOLOGUE AFUA_3G13620)"/>
    <property type="match status" value="1"/>
</dbReference>
<reference evidence="4" key="2">
    <citation type="journal article" date="2022" name="Microbiol. Resour. Announc.">
        <title>Genome Sequence of Cupriavidus campinensis Strain G5, a Member of a Bacterial Consortium Capable of Polyethylene Degradation.</title>
        <authorList>
            <person name="Schneider B."/>
            <person name="Pfeiffer F."/>
            <person name="Dyall-Smith M."/>
            <person name="Kunte H.J."/>
        </authorList>
    </citation>
    <scope>NUCLEOTIDE SEQUENCE</scope>
    <source>
        <strain evidence="4">G5</strain>
    </source>
</reference>
<dbReference type="PANTHER" id="PTHR38599">
    <property type="entry name" value="CUPIN DOMAIN PROTEIN (AFU_ORTHOLOGUE AFUA_3G13620)"/>
    <property type="match status" value="1"/>
</dbReference>
<dbReference type="InterPro" id="IPR014710">
    <property type="entry name" value="RmlC-like_jellyroll"/>
</dbReference>
<dbReference type="CDD" id="cd02235">
    <property type="entry name" value="cupin_BLL4011-like"/>
    <property type="match status" value="1"/>
</dbReference>
<reference evidence="3 5" key="1">
    <citation type="submission" date="2019-05" db="EMBL/GenBank/DDBJ databases">
        <title>Whole genome sequence analysis of Cupriavidus campinensis S14E4C strain.</title>
        <authorList>
            <person name="Abbaszade G."/>
            <person name="Szabo A."/>
            <person name="Toumi M."/>
            <person name="Toth E."/>
        </authorList>
    </citation>
    <scope>NUCLEOTIDE SEQUENCE [LARGE SCALE GENOMIC DNA]</scope>
    <source>
        <strain evidence="3 5">S14E4C</strain>
    </source>
</reference>
<protein>
    <submittedName>
        <fullName evidence="4">Cupin domain-containing protein</fullName>
    </submittedName>
</protein>
<evidence type="ECO:0000313" key="5">
    <source>
        <dbReference type="Proteomes" id="UP000318943"/>
    </source>
</evidence>
<dbReference type="EMBL" id="CP097331">
    <property type="protein sequence ID" value="URF07458.1"/>
    <property type="molecule type" value="Genomic_DNA"/>
</dbReference>
<dbReference type="InterPro" id="IPR013096">
    <property type="entry name" value="Cupin_2"/>
</dbReference>
<keyword evidence="5" id="KW-1185">Reference proteome</keyword>
<reference evidence="4" key="3">
    <citation type="submission" date="2022-05" db="EMBL/GenBank/DDBJ databases">
        <authorList>
            <person name="Kunte H.-J."/>
        </authorList>
    </citation>
    <scope>NUCLEOTIDE SEQUENCE</scope>
    <source>
        <strain evidence="4">G5</strain>
    </source>
</reference>
<feature type="chain" id="PRO_5042162696" evidence="1">
    <location>
        <begin position="28"/>
        <end position="130"/>
    </location>
</feature>
<evidence type="ECO:0000313" key="3">
    <source>
        <dbReference type="EMBL" id="TSP11909.1"/>
    </source>
</evidence>
<gene>
    <name evidence="3" type="ORF">FGG12_15395</name>
    <name evidence="4" type="ORF">M5D45_19850</name>
</gene>
<sequence length="130" mass="14035">MSPVTRPLAAFSTAMLLCALSGTSSFAQTRTPLQTIDFPQGYQTVSVIAELEPGACTGRHAHPGVESAYVEEGEAVVKFDEKPDLYLKAGRPLQFAQGEMHNVCNTGSVRFKAIAHYIVEKGKPLVLRGQ</sequence>
<dbReference type="Proteomes" id="UP001056132">
    <property type="component" value="Chromosome 2"/>
</dbReference>
<dbReference type="SUPFAM" id="SSF51182">
    <property type="entry name" value="RmlC-like cupins"/>
    <property type="match status" value="1"/>
</dbReference>
<dbReference type="KEGG" id="ccam:M5D45_19850"/>
<dbReference type="EMBL" id="VCIZ01000008">
    <property type="protein sequence ID" value="TSP11909.1"/>
    <property type="molecule type" value="Genomic_DNA"/>
</dbReference>
<keyword evidence="1" id="KW-0732">Signal</keyword>
<dbReference type="Pfam" id="PF07883">
    <property type="entry name" value="Cupin_2"/>
    <property type="match status" value="1"/>
</dbReference>
<feature type="signal peptide" evidence="1">
    <location>
        <begin position="1"/>
        <end position="27"/>
    </location>
</feature>
<dbReference type="Gene3D" id="2.60.120.10">
    <property type="entry name" value="Jelly Rolls"/>
    <property type="match status" value="1"/>
</dbReference>
<evidence type="ECO:0000313" key="4">
    <source>
        <dbReference type="EMBL" id="URF07458.1"/>
    </source>
</evidence>
<accession>A0AAE9I471</accession>
<dbReference type="AlphaFoldDB" id="A0AAE9I471"/>
<dbReference type="InterPro" id="IPR011051">
    <property type="entry name" value="RmlC_Cupin_sf"/>
</dbReference>
<evidence type="ECO:0000256" key="1">
    <source>
        <dbReference type="SAM" id="SignalP"/>
    </source>
</evidence>
<organism evidence="4 6">
    <name type="scientific">Cupriavidus campinensis</name>
    <dbReference type="NCBI Taxonomy" id="151783"/>
    <lineage>
        <taxon>Bacteria</taxon>
        <taxon>Pseudomonadati</taxon>
        <taxon>Pseudomonadota</taxon>
        <taxon>Betaproteobacteria</taxon>
        <taxon>Burkholderiales</taxon>
        <taxon>Burkholderiaceae</taxon>
        <taxon>Cupriavidus</taxon>
    </lineage>
</organism>
<dbReference type="RefSeq" id="WP_144198711.1">
    <property type="nucleotide sequence ID" value="NZ_CAJPVH010000009.1"/>
</dbReference>
<dbReference type="Proteomes" id="UP000318943">
    <property type="component" value="Unassembled WGS sequence"/>
</dbReference>
<evidence type="ECO:0000259" key="2">
    <source>
        <dbReference type="Pfam" id="PF07883"/>
    </source>
</evidence>
<feature type="domain" description="Cupin type-2" evidence="2">
    <location>
        <begin position="48"/>
        <end position="114"/>
    </location>
</feature>
<name>A0AAE9I471_9BURK</name>
<evidence type="ECO:0000313" key="6">
    <source>
        <dbReference type="Proteomes" id="UP001056132"/>
    </source>
</evidence>
<proteinExistence type="predicted"/>